<dbReference type="InterPro" id="IPR025048">
    <property type="entry name" value="DUF3987"/>
</dbReference>
<keyword evidence="1" id="KW-0175">Coiled coil</keyword>
<sequence length="830" mass="90962">MNSQTSKFLSPIIGQIPHALKALGRWFVWEAVPKDDRVDKVPHNHRTRHSCNAHDPVIWSSFKDIIVAHAGGGWSGIGVLPGEGVLGVDLDKCRDPETGAVESWAQEIVDRIGSYTETSPSGTGVRVFVRGTAPGSRKKRGRIEMYNGEGGNFLTVTGHAIPGSATDVVENQAGVDWLYRTHLAGDEKSVEATSVIAGESRLTDEEVLDAIRASAQGEKFAALYDDGDWENYDYPSQSEADMALMSMLAWWTGSDPEQMERIFSDSQLALREKWQDREDYRKSTIAGAVKANGGKHFCGQGPSMTPEDAFAEVETTAQPAQGQAWPDYVPFAEDPPEMPRGVLPGLLGEFVEALSEAIQTPRELAAINSLGVVALAVQSCGVVRVKPDYHEPLNIYGLVASEPGERKSAVVSACKAPLVEWEQKQAQNLREEIRRANSFKRTADKAIEAARQRAARSKSSQELEAAQAEIFAMETESPVVPVPPRLLCDDITPEALAEALAQHGESLGILEAEGGLFEKLNGLYTKGVPNIDIVLKSFGGEPVSVDRKSKEPILLQRPKLTLVLTPQPIVLADALGNRAFMGRGLVARFMLVLPRSRVGFRINSGTLDKALAARWDLFISSLLDTSVGIEPREIPLSGKAFRLWLSFTDSVEKAQRTGGEFEHIRPWASKLSGLTVRIAGLFSVVERSEVSPAQISEATMARAVQFAEWLAQHAKHVFGAFSTEGVLGVAKAVLEWLQREQREEATGREIFKALRGRYPTMKELRPGLDELLDRGALVRDYRGASSVGRKKEVYLVNPEVHQNKVAEPDLVNPEVHQTQTAEPDLDYSDL</sequence>
<dbReference type="RefSeq" id="WP_177193226.1">
    <property type="nucleotide sequence ID" value="NZ_FORX01000020.1"/>
</dbReference>
<dbReference type="AlphaFoldDB" id="A0A1I3YIY9"/>
<evidence type="ECO:0000313" key="5">
    <source>
        <dbReference type="Proteomes" id="UP000198635"/>
    </source>
</evidence>
<gene>
    <name evidence="4" type="ORF">SAMN04488082_12040</name>
</gene>
<dbReference type="Proteomes" id="UP000198635">
    <property type="component" value="Unassembled WGS sequence"/>
</dbReference>
<name>A0A1I3YIY9_9BACT</name>
<evidence type="ECO:0000256" key="1">
    <source>
        <dbReference type="SAM" id="Coils"/>
    </source>
</evidence>
<keyword evidence="5" id="KW-1185">Reference proteome</keyword>
<evidence type="ECO:0000259" key="3">
    <source>
        <dbReference type="Pfam" id="PF22763"/>
    </source>
</evidence>
<dbReference type="InterPro" id="IPR054468">
    <property type="entry name" value="NrSPol-like_HBD"/>
</dbReference>
<dbReference type="EMBL" id="FORX01000020">
    <property type="protein sequence ID" value="SFK31733.1"/>
    <property type="molecule type" value="Genomic_DNA"/>
</dbReference>
<feature type="region of interest" description="Disordered" evidence="2">
    <location>
        <begin position="807"/>
        <end position="830"/>
    </location>
</feature>
<evidence type="ECO:0000313" key="4">
    <source>
        <dbReference type="EMBL" id="SFK31733.1"/>
    </source>
</evidence>
<accession>A0A1I3YIY9</accession>
<reference evidence="5" key="1">
    <citation type="submission" date="2016-10" db="EMBL/GenBank/DDBJ databases">
        <authorList>
            <person name="Varghese N."/>
            <person name="Submissions S."/>
        </authorList>
    </citation>
    <scope>NUCLEOTIDE SEQUENCE [LARGE SCALE GENOMIC DNA]</scope>
    <source>
        <strain evidence="5">DSM 5918</strain>
    </source>
</reference>
<proteinExistence type="predicted"/>
<feature type="coiled-coil region" evidence="1">
    <location>
        <begin position="449"/>
        <end position="476"/>
    </location>
</feature>
<dbReference type="Pfam" id="PF13148">
    <property type="entry name" value="DUF3987"/>
    <property type="match status" value="1"/>
</dbReference>
<dbReference type="STRING" id="52560.SAMN04488082_12040"/>
<protein>
    <recommendedName>
        <fullName evidence="3">NrS-1 polymerase-like HBD domain-containing protein</fullName>
    </recommendedName>
</protein>
<dbReference type="Pfam" id="PF22763">
    <property type="entry name" value="NrS1-1_pol-like_HBD"/>
    <property type="match status" value="1"/>
</dbReference>
<organism evidence="4 5">
    <name type="scientific">Desulfomicrobium apsheronum</name>
    <dbReference type="NCBI Taxonomy" id="52560"/>
    <lineage>
        <taxon>Bacteria</taxon>
        <taxon>Pseudomonadati</taxon>
        <taxon>Thermodesulfobacteriota</taxon>
        <taxon>Desulfovibrionia</taxon>
        <taxon>Desulfovibrionales</taxon>
        <taxon>Desulfomicrobiaceae</taxon>
        <taxon>Desulfomicrobium</taxon>
    </lineage>
</organism>
<feature type="domain" description="NrS-1 polymerase-like HBD" evidence="3">
    <location>
        <begin position="237"/>
        <end position="290"/>
    </location>
</feature>
<evidence type="ECO:0000256" key="2">
    <source>
        <dbReference type="SAM" id="MobiDB-lite"/>
    </source>
</evidence>